<accession>A0A084SLH0</accession>
<dbReference type="EMBL" id="JPMI01000253">
    <property type="protein sequence ID" value="KFA89305.1"/>
    <property type="molecule type" value="Genomic_DNA"/>
</dbReference>
<dbReference type="RefSeq" id="WP_043405760.1">
    <property type="nucleotide sequence ID" value="NZ_JPMI01000253.1"/>
</dbReference>
<proteinExistence type="predicted"/>
<evidence type="ECO:0000313" key="1">
    <source>
        <dbReference type="EMBL" id="KFA89305.1"/>
    </source>
</evidence>
<protein>
    <submittedName>
        <fullName evidence="1">Uncharacterized protein</fullName>
    </submittedName>
</protein>
<evidence type="ECO:0000313" key="2">
    <source>
        <dbReference type="Proteomes" id="UP000028547"/>
    </source>
</evidence>
<organism evidence="1 2">
    <name type="scientific">Archangium violaceum Cb vi76</name>
    <dbReference type="NCBI Taxonomy" id="1406225"/>
    <lineage>
        <taxon>Bacteria</taxon>
        <taxon>Pseudomonadati</taxon>
        <taxon>Myxococcota</taxon>
        <taxon>Myxococcia</taxon>
        <taxon>Myxococcales</taxon>
        <taxon>Cystobacterineae</taxon>
        <taxon>Archangiaceae</taxon>
        <taxon>Archangium</taxon>
    </lineage>
</organism>
<dbReference type="AlphaFoldDB" id="A0A084SLH0"/>
<gene>
    <name evidence="1" type="ORF">Q664_35805</name>
</gene>
<comment type="caution">
    <text evidence="1">The sequence shown here is derived from an EMBL/GenBank/DDBJ whole genome shotgun (WGS) entry which is preliminary data.</text>
</comment>
<reference evidence="1 2" key="1">
    <citation type="submission" date="2014-07" db="EMBL/GenBank/DDBJ databases">
        <title>Draft Genome Sequence of Gephyronic Acid Producer, Cystobacter violaceus Strain Cb vi76.</title>
        <authorList>
            <person name="Stevens D.C."/>
            <person name="Young J."/>
            <person name="Carmichael R."/>
            <person name="Tan J."/>
            <person name="Taylor R.E."/>
        </authorList>
    </citation>
    <scope>NUCLEOTIDE SEQUENCE [LARGE SCALE GENOMIC DNA]</scope>
    <source>
        <strain evidence="1 2">Cb vi76</strain>
    </source>
</reference>
<dbReference type="Proteomes" id="UP000028547">
    <property type="component" value="Unassembled WGS sequence"/>
</dbReference>
<name>A0A084SLH0_9BACT</name>
<sequence>MLIEAGRSIPWTFRGLTVSTAFSLPLEETMTRELKVTYAEERADFFRPVLPALEDPALQRHSHTEYVNLGLETTRDYVLGGLGKGRWVLIELVLRERSNEPQGYLLEMVDVQDASTHPDWLAEYRRQKKARR</sequence>